<organism evidence="1 2">
    <name type="scientific">Clostridium gasigenes</name>
    <dbReference type="NCBI Taxonomy" id="94869"/>
    <lineage>
        <taxon>Bacteria</taxon>
        <taxon>Bacillati</taxon>
        <taxon>Bacillota</taxon>
        <taxon>Clostridia</taxon>
        <taxon>Eubacteriales</taxon>
        <taxon>Clostridiaceae</taxon>
        <taxon>Clostridium</taxon>
    </lineage>
</organism>
<dbReference type="Proteomes" id="UP000585258">
    <property type="component" value="Unassembled WGS sequence"/>
</dbReference>
<protein>
    <recommendedName>
        <fullName evidence="3">Abi-like protein</fullName>
    </recommendedName>
</protein>
<evidence type="ECO:0000313" key="1">
    <source>
        <dbReference type="EMBL" id="MBB6714543.1"/>
    </source>
</evidence>
<evidence type="ECO:0000313" key="2">
    <source>
        <dbReference type="Proteomes" id="UP000585258"/>
    </source>
</evidence>
<reference evidence="1 2" key="1">
    <citation type="submission" date="2020-08" db="EMBL/GenBank/DDBJ databases">
        <title>Clostridia isolated from Swiss meat.</title>
        <authorList>
            <person name="Wambui J."/>
            <person name="Stevens M.J.A."/>
            <person name="Stephan R."/>
        </authorList>
    </citation>
    <scope>NUCLEOTIDE SEQUENCE [LARGE SCALE GENOMIC DNA]</scope>
    <source>
        <strain evidence="1 2">CM001</strain>
    </source>
</reference>
<sequence>MSRYLWAVKFLRNAAAHNSCLINSLKNPYNTHINLCKDINTYISKIDGISSDIRKRRMANPIINDFVVTLYVFNNVVTSEEIKKRAMSELKDLIDIRFTRDKNYFGKNQLIVSYYKFVKIIVDYFYNNCI</sequence>
<evidence type="ECO:0008006" key="3">
    <source>
        <dbReference type="Google" id="ProtNLM"/>
    </source>
</evidence>
<dbReference type="EMBL" id="JACKWY010000003">
    <property type="protein sequence ID" value="MBB6714543.1"/>
    <property type="molecule type" value="Genomic_DNA"/>
</dbReference>
<dbReference type="AlphaFoldDB" id="A0A7X0VR27"/>
<gene>
    <name evidence="1" type="ORF">H7E68_07335</name>
</gene>
<accession>A0A7X0VR27</accession>
<proteinExistence type="predicted"/>
<name>A0A7X0VR27_9CLOT</name>
<comment type="caution">
    <text evidence="1">The sequence shown here is derived from an EMBL/GenBank/DDBJ whole genome shotgun (WGS) entry which is preliminary data.</text>
</comment>